<dbReference type="InterPro" id="IPR013858">
    <property type="entry name" value="Peptidase_M10B_C"/>
</dbReference>
<comment type="subcellular location">
    <subcellularLocation>
        <location evidence="1">Secreted</location>
    </subcellularLocation>
</comment>
<protein>
    <submittedName>
        <fullName evidence="5">Ca2+-binding RTX toxin-like protein</fullName>
    </submittedName>
</protein>
<evidence type="ECO:0000256" key="1">
    <source>
        <dbReference type="ARBA" id="ARBA00004613"/>
    </source>
</evidence>
<dbReference type="PRINTS" id="PR00313">
    <property type="entry name" value="CABNDNGRPT"/>
</dbReference>
<proteinExistence type="predicted"/>
<dbReference type="InterPro" id="IPR011049">
    <property type="entry name" value="Serralysin-like_metalloprot_C"/>
</dbReference>
<reference evidence="5 6" key="1">
    <citation type="submission" date="2023-07" db="EMBL/GenBank/DDBJ databases">
        <title>Genomic Encyclopedia of Type Strains, Phase IV (KMG-IV): sequencing the most valuable type-strain genomes for metagenomic binning, comparative biology and taxonomic classification.</title>
        <authorList>
            <person name="Goeker M."/>
        </authorList>
    </citation>
    <scope>NUCLEOTIDE SEQUENCE [LARGE SCALE GENOMIC DNA]</scope>
    <source>
        <strain evidence="5 6">DSM 18695</strain>
    </source>
</reference>
<evidence type="ECO:0000256" key="3">
    <source>
        <dbReference type="ARBA" id="ARBA00022737"/>
    </source>
</evidence>
<dbReference type="Gene3D" id="2.150.10.10">
    <property type="entry name" value="Serralysin-like metalloprotease, C-terminal"/>
    <property type="match status" value="1"/>
</dbReference>
<evidence type="ECO:0000259" key="4">
    <source>
        <dbReference type="Pfam" id="PF08548"/>
    </source>
</evidence>
<accession>A0ABU0IPS3</accession>
<evidence type="ECO:0000256" key="2">
    <source>
        <dbReference type="ARBA" id="ARBA00022525"/>
    </source>
</evidence>
<feature type="domain" description="Peptidase M10 serralysin C-terminal" evidence="4">
    <location>
        <begin position="91"/>
        <end position="203"/>
    </location>
</feature>
<keyword evidence="2" id="KW-0964">Secreted</keyword>
<evidence type="ECO:0000313" key="5">
    <source>
        <dbReference type="EMBL" id="MDQ0463381.1"/>
    </source>
</evidence>
<dbReference type="InterPro" id="IPR018511">
    <property type="entry name" value="Hemolysin-typ_Ca-bd_CS"/>
</dbReference>
<name>A0ABU0IPS3_9CAUL</name>
<evidence type="ECO:0000313" key="6">
    <source>
        <dbReference type="Proteomes" id="UP001228905"/>
    </source>
</evidence>
<sequence length="211" mass="21234">MSGGLGDDTFYVDDTGDTAVDSVGGGTDIVRTTASFTLSANIENLILDGSSNIDGTGNALVNTMTGNGGNNSLDGQGGDDILKGLGGNDIIIGGTGADILVGGAGADTFVVRQESVRQSHLGGTLEVDTINDLTAGQGDRLDLSAIDADASTAGDQAFHLVAGFTSHAGEMTLSFAGGVTTLQLDVDGDGNTDYRMKITGDVRLDSGGWIL</sequence>
<comment type="caution">
    <text evidence="5">The sequence shown here is derived from an EMBL/GenBank/DDBJ whole genome shotgun (WGS) entry which is preliminary data.</text>
</comment>
<dbReference type="SUPFAM" id="SSF51120">
    <property type="entry name" value="beta-Roll"/>
    <property type="match status" value="1"/>
</dbReference>
<dbReference type="Pfam" id="PF08548">
    <property type="entry name" value="Peptidase_M10_C"/>
    <property type="match status" value="1"/>
</dbReference>
<keyword evidence="6" id="KW-1185">Reference proteome</keyword>
<dbReference type="Proteomes" id="UP001228905">
    <property type="component" value="Unassembled WGS sequence"/>
</dbReference>
<organism evidence="5 6">
    <name type="scientific">Caulobacter ginsengisoli</name>
    <dbReference type="NCBI Taxonomy" id="400775"/>
    <lineage>
        <taxon>Bacteria</taxon>
        <taxon>Pseudomonadati</taxon>
        <taxon>Pseudomonadota</taxon>
        <taxon>Alphaproteobacteria</taxon>
        <taxon>Caulobacterales</taxon>
        <taxon>Caulobacteraceae</taxon>
        <taxon>Caulobacter</taxon>
    </lineage>
</organism>
<dbReference type="EMBL" id="JAUSVS010000002">
    <property type="protein sequence ID" value="MDQ0463381.1"/>
    <property type="molecule type" value="Genomic_DNA"/>
</dbReference>
<keyword evidence="3" id="KW-0677">Repeat</keyword>
<dbReference type="PROSITE" id="PS00330">
    <property type="entry name" value="HEMOLYSIN_CALCIUM"/>
    <property type="match status" value="2"/>
</dbReference>
<gene>
    <name evidence="5" type="ORF">QO010_001152</name>
</gene>